<name>A0A9D1UN00_9FIRM</name>
<protein>
    <submittedName>
        <fullName evidence="1">Uncharacterized protein</fullName>
    </submittedName>
</protein>
<sequence>CERKNFKGKWAKTVGTDEFDKNLTKSGHEKKKRGLFVRKSFLNWQFVKYSSKKQCLQNRKARDMLSSN</sequence>
<accession>A0A9D1UN00</accession>
<dbReference type="AlphaFoldDB" id="A0A9D1UN00"/>
<proteinExistence type="predicted"/>
<reference evidence="1" key="2">
    <citation type="submission" date="2021-04" db="EMBL/GenBank/DDBJ databases">
        <authorList>
            <person name="Gilroy R."/>
        </authorList>
    </citation>
    <scope>NUCLEOTIDE SEQUENCE</scope>
    <source>
        <strain evidence="1">ChiGjej6B6-1540</strain>
    </source>
</reference>
<evidence type="ECO:0000313" key="2">
    <source>
        <dbReference type="Proteomes" id="UP000824192"/>
    </source>
</evidence>
<organism evidence="1 2">
    <name type="scientific">Candidatus Flavonifractor merdipullorum</name>
    <dbReference type="NCBI Taxonomy" id="2838590"/>
    <lineage>
        <taxon>Bacteria</taxon>
        <taxon>Bacillati</taxon>
        <taxon>Bacillota</taxon>
        <taxon>Clostridia</taxon>
        <taxon>Eubacteriales</taxon>
        <taxon>Oscillospiraceae</taxon>
        <taxon>Flavonifractor</taxon>
    </lineage>
</organism>
<comment type="caution">
    <text evidence="1">The sequence shown here is derived from an EMBL/GenBank/DDBJ whole genome shotgun (WGS) entry which is preliminary data.</text>
</comment>
<dbReference type="EMBL" id="DXGA01000091">
    <property type="protein sequence ID" value="HIW93732.1"/>
    <property type="molecule type" value="Genomic_DNA"/>
</dbReference>
<feature type="non-terminal residue" evidence="1">
    <location>
        <position position="1"/>
    </location>
</feature>
<dbReference type="Proteomes" id="UP000824192">
    <property type="component" value="Unassembled WGS sequence"/>
</dbReference>
<reference evidence="1" key="1">
    <citation type="journal article" date="2021" name="PeerJ">
        <title>Extensive microbial diversity within the chicken gut microbiome revealed by metagenomics and culture.</title>
        <authorList>
            <person name="Gilroy R."/>
            <person name="Ravi A."/>
            <person name="Getino M."/>
            <person name="Pursley I."/>
            <person name="Horton D.L."/>
            <person name="Alikhan N.F."/>
            <person name="Baker D."/>
            <person name="Gharbi K."/>
            <person name="Hall N."/>
            <person name="Watson M."/>
            <person name="Adriaenssens E.M."/>
            <person name="Foster-Nyarko E."/>
            <person name="Jarju S."/>
            <person name="Secka A."/>
            <person name="Antonio M."/>
            <person name="Oren A."/>
            <person name="Chaudhuri R.R."/>
            <person name="La Ragione R."/>
            <person name="Hildebrand F."/>
            <person name="Pallen M.J."/>
        </authorList>
    </citation>
    <scope>NUCLEOTIDE SEQUENCE</scope>
    <source>
        <strain evidence="1">ChiGjej6B6-1540</strain>
    </source>
</reference>
<gene>
    <name evidence="1" type="ORF">H9868_04240</name>
</gene>
<evidence type="ECO:0000313" key="1">
    <source>
        <dbReference type="EMBL" id="HIW93732.1"/>
    </source>
</evidence>